<comment type="caution">
    <text evidence="2">The sequence shown here is derived from an EMBL/GenBank/DDBJ whole genome shotgun (WGS) entry which is preliminary data.</text>
</comment>
<name>A0A836BYT7_9CHLO</name>
<evidence type="ECO:0000256" key="1">
    <source>
        <dbReference type="SAM" id="MobiDB-lite"/>
    </source>
</evidence>
<feature type="region of interest" description="Disordered" evidence="1">
    <location>
        <begin position="1"/>
        <end position="23"/>
    </location>
</feature>
<reference evidence="2" key="1">
    <citation type="journal article" date="2020" name="bioRxiv">
        <title>Comparative genomics of Chlamydomonas.</title>
        <authorList>
            <person name="Craig R.J."/>
            <person name="Hasan A.R."/>
            <person name="Ness R.W."/>
            <person name="Keightley P.D."/>
        </authorList>
    </citation>
    <scope>NUCLEOTIDE SEQUENCE</scope>
    <source>
        <strain evidence="2">CCAP 11/70</strain>
    </source>
</reference>
<evidence type="ECO:0000313" key="3">
    <source>
        <dbReference type="Proteomes" id="UP000612055"/>
    </source>
</evidence>
<dbReference type="EMBL" id="JAEHOE010000034">
    <property type="protein sequence ID" value="KAG2493930.1"/>
    <property type="molecule type" value="Genomic_DNA"/>
</dbReference>
<accession>A0A836BYT7</accession>
<sequence>MPTTEEERNTMAQARAAREGEGERKLYGKNFDECDSMQRVTVGGHLGGGRIQEMAGKTENAAEGTNTGERNE</sequence>
<evidence type="ECO:0000313" key="2">
    <source>
        <dbReference type="EMBL" id="KAG2493930.1"/>
    </source>
</evidence>
<feature type="compositionally biased region" description="Polar residues" evidence="1">
    <location>
        <begin position="63"/>
        <end position="72"/>
    </location>
</feature>
<dbReference type="Proteomes" id="UP000612055">
    <property type="component" value="Unassembled WGS sequence"/>
</dbReference>
<dbReference type="AlphaFoldDB" id="A0A836BYT7"/>
<proteinExistence type="predicted"/>
<feature type="region of interest" description="Disordered" evidence="1">
    <location>
        <begin position="45"/>
        <end position="72"/>
    </location>
</feature>
<gene>
    <name evidence="2" type="ORF">HYH03_007861</name>
</gene>
<dbReference type="OrthoDB" id="10558921at2759"/>
<protein>
    <submittedName>
        <fullName evidence="2">Uncharacterized protein</fullName>
    </submittedName>
</protein>
<keyword evidence="3" id="KW-1185">Reference proteome</keyword>
<organism evidence="2 3">
    <name type="scientific">Edaphochlamys debaryana</name>
    <dbReference type="NCBI Taxonomy" id="47281"/>
    <lineage>
        <taxon>Eukaryota</taxon>
        <taxon>Viridiplantae</taxon>
        <taxon>Chlorophyta</taxon>
        <taxon>core chlorophytes</taxon>
        <taxon>Chlorophyceae</taxon>
        <taxon>CS clade</taxon>
        <taxon>Chlamydomonadales</taxon>
        <taxon>Chlamydomonadales incertae sedis</taxon>
        <taxon>Edaphochlamys</taxon>
    </lineage>
</organism>